<protein>
    <recommendedName>
        <fullName evidence="6">O-antigen ligase-related domain-containing protein</fullName>
    </recommendedName>
</protein>
<keyword evidence="3 5" id="KW-1133">Transmembrane helix</keyword>
<feature type="transmembrane region" description="Helical" evidence="5">
    <location>
        <begin position="433"/>
        <end position="453"/>
    </location>
</feature>
<feature type="transmembrane region" description="Helical" evidence="5">
    <location>
        <begin position="107"/>
        <end position="127"/>
    </location>
</feature>
<feature type="transmembrane region" description="Helical" evidence="5">
    <location>
        <begin position="210"/>
        <end position="227"/>
    </location>
</feature>
<evidence type="ECO:0000256" key="1">
    <source>
        <dbReference type="ARBA" id="ARBA00004141"/>
    </source>
</evidence>
<dbReference type="GO" id="GO:0016020">
    <property type="term" value="C:membrane"/>
    <property type="evidence" value="ECO:0007669"/>
    <property type="project" value="UniProtKB-SubCell"/>
</dbReference>
<dbReference type="AlphaFoldDB" id="A0A2M6WS75"/>
<organism evidence="7 8">
    <name type="scientific">Candidatus Falkowbacteria bacterium CG10_big_fil_rev_8_21_14_0_10_37_14</name>
    <dbReference type="NCBI Taxonomy" id="1974561"/>
    <lineage>
        <taxon>Bacteria</taxon>
        <taxon>Candidatus Falkowiibacteriota</taxon>
    </lineage>
</organism>
<feature type="transmembrane region" description="Helical" evidence="5">
    <location>
        <begin position="233"/>
        <end position="250"/>
    </location>
</feature>
<feature type="transmembrane region" description="Helical" evidence="5">
    <location>
        <begin position="402"/>
        <end position="421"/>
    </location>
</feature>
<gene>
    <name evidence="7" type="ORF">COT94_04575</name>
</gene>
<feature type="transmembrane region" description="Helical" evidence="5">
    <location>
        <begin position="81"/>
        <end position="101"/>
    </location>
</feature>
<feature type="transmembrane region" description="Helical" evidence="5">
    <location>
        <begin position="368"/>
        <end position="390"/>
    </location>
</feature>
<evidence type="ECO:0000256" key="2">
    <source>
        <dbReference type="ARBA" id="ARBA00022692"/>
    </source>
</evidence>
<feature type="transmembrane region" description="Helical" evidence="5">
    <location>
        <begin position="257"/>
        <end position="275"/>
    </location>
</feature>
<accession>A0A2M6WS75</accession>
<feature type="domain" description="O-antigen ligase-related" evidence="6">
    <location>
        <begin position="219"/>
        <end position="380"/>
    </location>
</feature>
<dbReference type="Proteomes" id="UP000228533">
    <property type="component" value="Unassembled WGS sequence"/>
</dbReference>
<keyword evidence="4 5" id="KW-0472">Membrane</keyword>
<name>A0A2M6WS75_9BACT</name>
<evidence type="ECO:0000256" key="3">
    <source>
        <dbReference type="ARBA" id="ARBA00022989"/>
    </source>
</evidence>
<reference evidence="8" key="1">
    <citation type="submission" date="2017-09" db="EMBL/GenBank/DDBJ databases">
        <title>Depth-based differentiation of microbial function through sediment-hosted aquifers and enrichment of novel symbionts in the deep terrestrial subsurface.</title>
        <authorList>
            <person name="Probst A.J."/>
            <person name="Ladd B."/>
            <person name="Jarett J.K."/>
            <person name="Geller-Mcgrath D.E."/>
            <person name="Sieber C.M.K."/>
            <person name="Emerson J.B."/>
            <person name="Anantharaman K."/>
            <person name="Thomas B.C."/>
            <person name="Malmstrom R."/>
            <person name="Stieglmeier M."/>
            <person name="Klingl A."/>
            <person name="Woyke T."/>
            <person name="Ryan C.M."/>
            <person name="Banfield J.F."/>
        </authorList>
    </citation>
    <scope>NUCLEOTIDE SEQUENCE [LARGE SCALE GENOMIC DNA]</scope>
</reference>
<dbReference type="PANTHER" id="PTHR37422">
    <property type="entry name" value="TEICHURONIC ACID BIOSYNTHESIS PROTEIN TUAE"/>
    <property type="match status" value="1"/>
</dbReference>
<evidence type="ECO:0000256" key="5">
    <source>
        <dbReference type="SAM" id="Phobius"/>
    </source>
</evidence>
<feature type="transmembrane region" description="Helical" evidence="5">
    <location>
        <begin position="134"/>
        <end position="157"/>
    </location>
</feature>
<dbReference type="InterPro" id="IPR051533">
    <property type="entry name" value="WaaL-like"/>
</dbReference>
<evidence type="ECO:0000313" key="7">
    <source>
        <dbReference type="EMBL" id="PIT95660.1"/>
    </source>
</evidence>
<feature type="transmembrane region" description="Helical" evidence="5">
    <location>
        <begin position="40"/>
        <end position="61"/>
    </location>
</feature>
<dbReference type="EMBL" id="PFAM01000026">
    <property type="protein sequence ID" value="PIT95660.1"/>
    <property type="molecule type" value="Genomic_DNA"/>
</dbReference>
<proteinExistence type="predicted"/>
<dbReference type="PANTHER" id="PTHR37422:SF13">
    <property type="entry name" value="LIPOPOLYSACCHARIDE BIOSYNTHESIS PROTEIN PA4999-RELATED"/>
    <property type="match status" value="1"/>
</dbReference>
<keyword evidence="2 5" id="KW-0812">Transmembrane</keyword>
<evidence type="ECO:0000256" key="4">
    <source>
        <dbReference type="ARBA" id="ARBA00023136"/>
    </source>
</evidence>
<feature type="transmembrane region" description="Helical" evidence="5">
    <location>
        <begin position="177"/>
        <end position="203"/>
    </location>
</feature>
<sequence>MLILFLACAVLFTALAIWRLERALSLLLLCLPLYLWRISLFGIPLTMLEAFILIVAGVWLWREKPQKWLIKKQKGRKRYPFDIEIALVMILAFVAAGVAGFNNSALGVFKAYFFEPILLFVVVFNVFGPKKNYFGIVWPLVLSGLVVSLLALYQAIFNFSFLNPIFGVGDFPRAVSFYGYPNAVGLYVAPLVPLAGALVFKYWTQKKYELAGLAGVSGLAMIGATVVAKSEGALIGLVLAAVVSLGMMGYKKIVVGLLLMTVLMIMAIVPLRDYALEKVQLRDLSGEIRKQQWRETGKMLSGGYWLLGSGLSNYTKAVAPWHQAGIFFNFEKDPDFRRKIVIFDNSYKQAHWQPVEIYMYPHNIFLNFWVEVGFLGMLLFTWIIGKYLTLTSALIKMAGADNLWAVALMGAMVVIVVHGLVDVPYFKNDLSVMFWVLIAMVGIGEIGNVKFLISNVKLK</sequence>
<evidence type="ECO:0000313" key="8">
    <source>
        <dbReference type="Proteomes" id="UP000228533"/>
    </source>
</evidence>
<comment type="subcellular location">
    <subcellularLocation>
        <location evidence="1">Membrane</location>
        <topology evidence="1">Multi-pass membrane protein</topology>
    </subcellularLocation>
</comment>
<dbReference type="Pfam" id="PF04932">
    <property type="entry name" value="Wzy_C"/>
    <property type="match status" value="1"/>
</dbReference>
<dbReference type="InterPro" id="IPR007016">
    <property type="entry name" value="O-antigen_ligase-rel_domated"/>
</dbReference>
<comment type="caution">
    <text evidence="7">The sequence shown here is derived from an EMBL/GenBank/DDBJ whole genome shotgun (WGS) entry which is preliminary data.</text>
</comment>
<evidence type="ECO:0000259" key="6">
    <source>
        <dbReference type="Pfam" id="PF04932"/>
    </source>
</evidence>